<dbReference type="SUPFAM" id="SSF161245">
    <property type="entry name" value="Zinc hairpin stack"/>
    <property type="match status" value="1"/>
</dbReference>
<organism evidence="8 9">
    <name type="scientific">Pocillopora meandrina</name>
    <dbReference type="NCBI Taxonomy" id="46732"/>
    <lineage>
        <taxon>Eukaryota</taxon>
        <taxon>Metazoa</taxon>
        <taxon>Cnidaria</taxon>
        <taxon>Anthozoa</taxon>
        <taxon>Hexacorallia</taxon>
        <taxon>Scleractinia</taxon>
        <taxon>Astrocoeniina</taxon>
        <taxon>Pocilloporidae</taxon>
        <taxon>Pocillopora</taxon>
    </lineage>
</organism>
<dbReference type="PANTHER" id="PTHR21319:SF53">
    <property type="entry name" value="RING FINGER AND CHY ZINC FINGER DOMAIN-CONTAINING PROTEIN 1"/>
    <property type="match status" value="1"/>
</dbReference>
<dbReference type="GO" id="GO:0061630">
    <property type="term" value="F:ubiquitin protein ligase activity"/>
    <property type="evidence" value="ECO:0007669"/>
    <property type="project" value="TreeGrafter"/>
</dbReference>
<dbReference type="SUPFAM" id="SSF161219">
    <property type="entry name" value="CHY zinc finger-like"/>
    <property type="match status" value="1"/>
</dbReference>
<dbReference type="PROSITE" id="PS51270">
    <property type="entry name" value="ZF_CTCHY"/>
    <property type="match status" value="1"/>
</dbReference>
<evidence type="ECO:0000313" key="9">
    <source>
        <dbReference type="Proteomes" id="UP001159428"/>
    </source>
</evidence>
<protein>
    <submittedName>
        <fullName evidence="8">Uncharacterized protein</fullName>
    </submittedName>
</protein>
<evidence type="ECO:0000256" key="5">
    <source>
        <dbReference type="SAM" id="MobiDB-lite"/>
    </source>
</evidence>
<evidence type="ECO:0000313" key="8">
    <source>
        <dbReference type="EMBL" id="CAH3130191.1"/>
    </source>
</evidence>
<evidence type="ECO:0000259" key="6">
    <source>
        <dbReference type="PROSITE" id="PS51266"/>
    </source>
</evidence>
<keyword evidence="2 4" id="KW-0863">Zinc-finger</keyword>
<dbReference type="EMBL" id="CALNXJ010000024">
    <property type="protein sequence ID" value="CAH3130191.1"/>
    <property type="molecule type" value="Genomic_DNA"/>
</dbReference>
<dbReference type="Pfam" id="PF14599">
    <property type="entry name" value="zinc_ribbon_6"/>
    <property type="match status" value="1"/>
</dbReference>
<evidence type="ECO:0000256" key="2">
    <source>
        <dbReference type="ARBA" id="ARBA00022771"/>
    </source>
</evidence>
<reference evidence="8 9" key="1">
    <citation type="submission" date="2022-05" db="EMBL/GenBank/DDBJ databases">
        <authorList>
            <consortium name="Genoscope - CEA"/>
            <person name="William W."/>
        </authorList>
    </citation>
    <scope>NUCLEOTIDE SEQUENCE [LARGE SCALE GENOMIC DNA]</scope>
</reference>
<gene>
    <name evidence="8" type="ORF">PMEA_00013858</name>
</gene>
<sequence>MSSGCDHYIRRCSLLAPCCNKYYNCRLCHNDKESHELDRKTVEALKCLQCDSSQEVRSHCKDCGIKFGRYYCEICRLFDDTEKGQFHCSGCGICRVGGKENFFHCDRCDMCLGIQLKDSHKCVEKSSRSDCPICYEDPVLREPKAHASSIFYRITWAFAANNNLVTKRHAKAHFLILHSNVNEIFVVVFTFCALSNSSKGQLTMAERNSRKRSTWYLVDYEDDGNLRVLGEDDIRHIFPDEEEEIQAGDIVSALWLPNGQFYDAKQTLNRCNFCNLPSGKVCSKFSKDVPTPSQILLLKIVRGQGSYGIGMGLIHIIPIPDTMGNLWNFDPAFNLTQPIQVLHDCTLYTVPHNFFSLRGVNAGDPKLRQVGPILSAQDCQSDHESCSILPTGTANFIISWLKHLIRVSCFTKLLESGGYACPICNKSLINMTRMWRTLDLEISQTPMPEEYREFYVLVLCRDCNKKSKVKFHVLGLKCMECGSYNTSREGEEGVPVVPRPAIGDPAADNEDGWETEEEEEIVGGEEEPAANGNETRQQQDDSISDELNIADVVINVDGDRDSVLPLD</sequence>
<name>A0AAU9WYJ3_9CNID</name>
<dbReference type="Gene3D" id="2.20.28.10">
    <property type="match status" value="1"/>
</dbReference>
<dbReference type="Pfam" id="PF05495">
    <property type="entry name" value="zf-CHY"/>
    <property type="match status" value="1"/>
</dbReference>
<evidence type="ECO:0000256" key="1">
    <source>
        <dbReference type="ARBA" id="ARBA00022723"/>
    </source>
</evidence>
<dbReference type="InterPro" id="IPR037274">
    <property type="entry name" value="Znf_CHY_sf"/>
</dbReference>
<dbReference type="Proteomes" id="UP001159428">
    <property type="component" value="Unassembled WGS sequence"/>
</dbReference>
<feature type="compositionally biased region" description="Acidic residues" evidence="5">
    <location>
        <begin position="507"/>
        <end position="528"/>
    </location>
</feature>
<dbReference type="InterPro" id="IPR037275">
    <property type="entry name" value="Znf_CTCHY_sf"/>
</dbReference>
<evidence type="ECO:0000259" key="7">
    <source>
        <dbReference type="PROSITE" id="PS51270"/>
    </source>
</evidence>
<dbReference type="GO" id="GO:0006511">
    <property type="term" value="P:ubiquitin-dependent protein catabolic process"/>
    <property type="evidence" value="ECO:0007669"/>
    <property type="project" value="TreeGrafter"/>
</dbReference>
<dbReference type="GO" id="GO:0016567">
    <property type="term" value="P:protein ubiquitination"/>
    <property type="evidence" value="ECO:0007669"/>
    <property type="project" value="TreeGrafter"/>
</dbReference>
<keyword evidence="1" id="KW-0479">Metal-binding</keyword>
<dbReference type="PANTHER" id="PTHR21319">
    <property type="entry name" value="RING FINGER AND CHY ZINC FINGER DOMAIN-CONTAINING PROTEIN 1"/>
    <property type="match status" value="1"/>
</dbReference>
<dbReference type="InterPro" id="IPR039512">
    <property type="entry name" value="RCHY1_zinc-ribbon"/>
</dbReference>
<keyword evidence="3" id="KW-0862">Zinc</keyword>
<evidence type="ECO:0000256" key="4">
    <source>
        <dbReference type="PROSITE-ProRule" id="PRU00601"/>
    </source>
</evidence>
<dbReference type="PROSITE" id="PS51266">
    <property type="entry name" value="ZF_CHY"/>
    <property type="match status" value="1"/>
</dbReference>
<feature type="region of interest" description="Disordered" evidence="5">
    <location>
        <begin position="488"/>
        <end position="546"/>
    </location>
</feature>
<feature type="domain" description="CTCHY-type" evidence="7">
    <location>
        <begin position="67"/>
        <end position="130"/>
    </location>
</feature>
<dbReference type="InterPro" id="IPR017921">
    <property type="entry name" value="Znf_CTCHY"/>
</dbReference>
<evidence type="ECO:0000256" key="3">
    <source>
        <dbReference type="ARBA" id="ARBA00022833"/>
    </source>
</evidence>
<keyword evidence="9" id="KW-1185">Reference proteome</keyword>
<accession>A0AAU9WYJ3</accession>
<proteinExistence type="predicted"/>
<dbReference type="InterPro" id="IPR008913">
    <property type="entry name" value="Znf_CHY"/>
</dbReference>
<comment type="caution">
    <text evidence="8">The sequence shown here is derived from an EMBL/GenBank/DDBJ whole genome shotgun (WGS) entry which is preliminary data.</text>
</comment>
<dbReference type="AlphaFoldDB" id="A0AAU9WYJ3"/>
<dbReference type="GO" id="GO:0005634">
    <property type="term" value="C:nucleus"/>
    <property type="evidence" value="ECO:0007669"/>
    <property type="project" value="TreeGrafter"/>
</dbReference>
<feature type="domain" description="CHY-type" evidence="6">
    <location>
        <begin position="1"/>
        <end position="65"/>
    </location>
</feature>
<dbReference type="GO" id="GO:0008270">
    <property type="term" value="F:zinc ion binding"/>
    <property type="evidence" value="ECO:0007669"/>
    <property type="project" value="UniProtKB-KW"/>
</dbReference>